<keyword evidence="2" id="KW-0274">FAD</keyword>
<dbReference type="PANTHER" id="PTHR42659:SF2">
    <property type="entry name" value="XANTHINE DEHYDROGENASE SUBUNIT C-RELATED"/>
    <property type="match status" value="1"/>
</dbReference>
<evidence type="ECO:0000259" key="4">
    <source>
        <dbReference type="PROSITE" id="PS51387"/>
    </source>
</evidence>
<accession>A0ABQ4CTI9</accession>
<gene>
    <name evidence="5" type="ORF">Asi02nite_38360</name>
</gene>
<keyword evidence="3" id="KW-0560">Oxidoreductase</keyword>
<dbReference type="SUPFAM" id="SSF56176">
    <property type="entry name" value="FAD-binding/transporter-associated domain-like"/>
    <property type="match status" value="1"/>
</dbReference>
<dbReference type="InterPro" id="IPR005107">
    <property type="entry name" value="CO_DH_flav_C"/>
</dbReference>
<dbReference type="RefSeq" id="WP_203714788.1">
    <property type="nucleotide sequence ID" value="NZ_BONE01000030.1"/>
</dbReference>
<organism evidence="5 6">
    <name type="scientific">Asanoa siamensis</name>
    <dbReference type="NCBI Taxonomy" id="926357"/>
    <lineage>
        <taxon>Bacteria</taxon>
        <taxon>Bacillati</taxon>
        <taxon>Actinomycetota</taxon>
        <taxon>Actinomycetes</taxon>
        <taxon>Micromonosporales</taxon>
        <taxon>Micromonosporaceae</taxon>
        <taxon>Asanoa</taxon>
    </lineage>
</organism>
<reference evidence="5 6" key="1">
    <citation type="submission" date="2021-01" db="EMBL/GenBank/DDBJ databases">
        <title>Whole genome shotgun sequence of Asanoa siamensis NBRC 107932.</title>
        <authorList>
            <person name="Komaki H."/>
            <person name="Tamura T."/>
        </authorList>
    </citation>
    <scope>NUCLEOTIDE SEQUENCE [LARGE SCALE GENOMIC DNA]</scope>
    <source>
        <strain evidence="5 6">NBRC 107932</strain>
    </source>
</reference>
<dbReference type="InterPro" id="IPR036683">
    <property type="entry name" value="CO_DH_flav_C_dom_sf"/>
</dbReference>
<sequence>MEFLQPADWAEALAVKAAHPDALPIAGGTDVMVDLNFDRARPGALLDLTRVTDLTDWGTDGDWLRVGAGVTYRRLIDELAGRVPGLALASRTVGSPQIRNRGTVGGNLGSASPAGDAHPALLAAGALVELASVRGTRRVPVTEYFTGPKRSVRTPDELIAAFLVPARPGAEQFAKVGTRNAMVIAVCSFALSLDAATRTVGTGIGSAGPTPLRATEAEAFLAAELPWETRGAVPESVAARFGELVGSAARPIDDVRGSADYRRHALAVLARRALAWAWTDPGGAV</sequence>
<dbReference type="EMBL" id="BONE01000030">
    <property type="protein sequence ID" value="GIF74318.1"/>
    <property type="molecule type" value="Genomic_DNA"/>
</dbReference>
<dbReference type="InterPro" id="IPR002346">
    <property type="entry name" value="Mopterin_DH_FAD-bd"/>
</dbReference>
<dbReference type="Pfam" id="PF00941">
    <property type="entry name" value="FAD_binding_5"/>
    <property type="match status" value="1"/>
</dbReference>
<comment type="caution">
    <text evidence="5">The sequence shown here is derived from an EMBL/GenBank/DDBJ whole genome shotgun (WGS) entry which is preliminary data.</text>
</comment>
<evidence type="ECO:0000313" key="5">
    <source>
        <dbReference type="EMBL" id="GIF74318.1"/>
    </source>
</evidence>
<dbReference type="PANTHER" id="PTHR42659">
    <property type="entry name" value="XANTHINE DEHYDROGENASE SUBUNIT C-RELATED"/>
    <property type="match status" value="1"/>
</dbReference>
<keyword evidence="6" id="KW-1185">Reference proteome</keyword>
<evidence type="ECO:0000256" key="3">
    <source>
        <dbReference type="ARBA" id="ARBA00023002"/>
    </source>
</evidence>
<dbReference type="Gene3D" id="3.30.465.10">
    <property type="match status" value="1"/>
</dbReference>
<evidence type="ECO:0000313" key="6">
    <source>
        <dbReference type="Proteomes" id="UP000604117"/>
    </source>
</evidence>
<dbReference type="SUPFAM" id="SSF55447">
    <property type="entry name" value="CO dehydrogenase flavoprotein C-terminal domain-like"/>
    <property type="match status" value="1"/>
</dbReference>
<evidence type="ECO:0000256" key="2">
    <source>
        <dbReference type="ARBA" id="ARBA00022827"/>
    </source>
</evidence>
<dbReference type="Pfam" id="PF03450">
    <property type="entry name" value="CO_deh_flav_C"/>
    <property type="match status" value="1"/>
</dbReference>
<dbReference type="InterPro" id="IPR016167">
    <property type="entry name" value="FAD-bd_PCMH_sub1"/>
</dbReference>
<dbReference type="InterPro" id="IPR016166">
    <property type="entry name" value="FAD-bd_PCMH"/>
</dbReference>
<feature type="domain" description="FAD-binding PCMH-type" evidence="4">
    <location>
        <begin position="1"/>
        <end position="169"/>
    </location>
</feature>
<dbReference type="SMART" id="SM01092">
    <property type="entry name" value="CO_deh_flav_C"/>
    <property type="match status" value="1"/>
</dbReference>
<dbReference type="PROSITE" id="PS51387">
    <property type="entry name" value="FAD_PCMH"/>
    <property type="match status" value="1"/>
</dbReference>
<dbReference type="InterPro" id="IPR036318">
    <property type="entry name" value="FAD-bd_PCMH-like_sf"/>
</dbReference>
<dbReference type="Proteomes" id="UP000604117">
    <property type="component" value="Unassembled WGS sequence"/>
</dbReference>
<protein>
    <submittedName>
        <fullName evidence="5">Carbon-monoxide dehydrogenase medium subunit</fullName>
    </submittedName>
</protein>
<name>A0ABQ4CTI9_9ACTN</name>
<evidence type="ECO:0000256" key="1">
    <source>
        <dbReference type="ARBA" id="ARBA00022630"/>
    </source>
</evidence>
<dbReference type="Gene3D" id="3.30.43.10">
    <property type="entry name" value="Uridine Diphospho-n-acetylenolpyruvylglucosamine Reductase, domain 2"/>
    <property type="match status" value="1"/>
</dbReference>
<dbReference type="InterPro" id="IPR051312">
    <property type="entry name" value="Diverse_Substr_Oxidored"/>
</dbReference>
<keyword evidence="1" id="KW-0285">Flavoprotein</keyword>
<dbReference type="Gene3D" id="3.30.390.50">
    <property type="entry name" value="CO dehydrogenase flavoprotein, C-terminal domain"/>
    <property type="match status" value="1"/>
</dbReference>
<proteinExistence type="predicted"/>
<dbReference type="InterPro" id="IPR016169">
    <property type="entry name" value="FAD-bd_PCMH_sub2"/>
</dbReference>